<gene>
    <name evidence="1" type="ORF">VJJ08_02435</name>
</gene>
<dbReference type="Pfam" id="PF25594">
    <property type="entry name" value="GldB_lipo"/>
    <property type="match status" value="1"/>
</dbReference>
<comment type="caution">
    <text evidence="1">The sequence shown here is derived from an EMBL/GenBank/DDBJ whole genome shotgun (WGS) entry which is preliminary data.</text>
</comment>
<keyword evidence="1" id="KW-0449">Lipoprotein</keyword>
<accession>A0ABU5Z5E7</accession>
<sequence length="318" mass="37063">MSLKHLLPIALVLLLSCNRTKYPVVPPSVKVEVLRMDSIFFNTPAEKFPQLKSKYPLFFPEATSDKEWIEKQHDTLERELFTETAKTIGNFSQQKEQIERICDHVKYYFPQFTPPKVVTLISDVDYLSRVIYADSLLLIGADNYLGSKHRFYMDLDGYIAQELDLKYLPTDVALAFAQAIIPSPRNATFLDTMLYEGKVLYLAQRFLPTTPQWNLLKYSQEKYQWAEANEAQIWRYFVENQLLYSTDKKVLNRFIDIAPFSKFYLELDSESPGGIGRYIGLNIVTQYMEKLPENTPLRDLLTVSNDELFKKANYKPKK</sequence>
<dbReference type="Proteomes" id="UP001311730">
    <property type="component" value="Unassembled WGS sequence"/>
</dbReference>
<organism evidence="1 2">
    <name type="scientific">Capnocytophaga gingivalis</name>
    <dbReference type="NCBI Taxonomy" id="1017"/>
    <lineage>
        <taxon>Bacteria</taxon>
        <taxon>Pseudomonadati</taxon>
        <taxon>Bacteroidota</taxon>
        <taxon>Flavobacteriia</taxon>
        <taxon>Flavobacteriales</taxon>
        <taxon>Flavobacteriaceae</taxon>
        <taxon>Capnocytophaga</taxon>
    </lineage>
</organism>
<name>A0ABU5Z5E7_9FLAO</name>
<reference evidence="1 2" key="1">
    <citation type="submission" date="2023-12" db="EMBL/GenBank/DDBJ databases">
        <title>Genomic sequences of Capnocytophaga and Parvimonas strains.</title>
        <authorList>
            <person name="Watt R.M."/>
            <person name="Wang M."/>
            <person name="Yang T."/>
            <person name="Tong W.M."/>
        </authorList>
    </citation>
    <scope>NUCLEOTIDE SEQUENCE [LARGE SCALE GENOMIC DNA]</scope>
    <source>
        <strain evidence="1 2">CCUG 13096</strain>
    </source>
</reference>
<proteinExistence type="predicted"/>
<protein>
    <submittedName>
        <fullName evidence="1">Gliding motility lipoprotein GldB</fullName>
    </submittedName>
</protein>
<evidence type="ECO:0000313" key="2">
    <source>
        <dbReference type="Proteomes" id="UP001311730"/>
    </source>
</evidence>
<dbReference type="RefSeq" id="WP_323982599.1">
    <property type="nucleotide sequence ID" value="NZ_JAYKBW010000002.1"/>
</dbReference>
<dbReference type="EMBL" id="JAYKBW010000002">
    <property type="protein sequence ID" value="MEB3074156.1"/>
    <property type="molecule type" value="Genomic_DNA"/>
</dbReference>
<dbReference type="PROSITE" id="PS51257">
    <property type="entry name" value="PROKAR_LIPOPROTEIN"/>
    <property type="match status" value="1"/>
</dbReference>
<evidence type="ECO:0000313" key="1">
    <source>
        <dbReference type="EMBL" id="MEB3074156.1"/>
    </source>
</evidence>
<dbReference type="InterPro" id="IPR019853">
    <property type="entry name" value="GldB-like"/>
</dbReference>
<keyword evidence="2" id="KW-1185">Reference proteome</keyword>